<evidence type="ECO:0000256" key="1">
    <source>
        <dbReference type="SAM" id="MobiDB-lite"/>
    </source>
</evidence>
<reference evidence="2" key="1">
    <citation type="submission" date="2025-08" db="UniProtKB">
        <authorList>
            <consortium name="Ensembl"/>
        </authorList>
    </citation>
    <scope>IDENTIFICATION</scope>
</reference>
<dbReference type="Proteomes" id="UP000694426">
    <property type="component" value="Unplaced"/>
</dbReference>
<protein>
    <submittedName>
        <fullName evidence="2">Uncharacterized protein</fullName>
    </submittedName>
</protein>
<dbReference type="Ensembl" id="ENSABRT00000002334.1">
    <property type="protein sequence ID" value="ENSABRP00000001587.1"/>
    <property type="gene ID" value="ENSABRG00000001608.1"/>
</dbReference>
<organism evidence="2 3">
    <name type="scientific">Anser brachyrhynchus</name>
    <name type="common">Pink-footed goose</name>
    <dbReference type="NCBI Taxonomy" id="132585"/>
    <lineage>
        <taxon>Eukaryota</taxon>
        <taxon>Metazoa</taxon>
        <taxon>Chordata</taxon>
        <taxon>Craniata</taxon>
        <taxon>Vertebrata</taxon>
        <taxon>Euteleostomi</taxon>
        <taxon>Archelosauria</taxon>
        <taxon>Archosauria</taxon>
        <taxon>Dinosauria</taxon>
        <taxon>Saurischia</taxon>
        <taxon>Theropoda</taxon>
        <taxon>Coelurosauria</taxon>
        <taxon>Aves</taxon>
        <taxon>Neognathae</taxon>
        <taxon>Galloanserae</taxon>
        <taxon>Anseriformes</taxon>
        <taxon>Anatidae</taxon>
        <taxon>Anserinae</taxon>
        <taxon>Anser</taxon>
    </lineage>
</organism>
<evidence type="ECO:0000313" key="2">
    <source>
        <dbReference type="Ensembl" id="ENSABRP00000001587.1"/>
    </source>
</evidence>
<proteinExistence type="predicted"/>
<dbReference type="GeneTree" id="ENSGT01070000256394"/>
<evidence type="ECO:0000313" key="3">
    <source>
        <dbReference type="Proteomes" id="UP000694426"/>
    </source>
</evidence>
<feature type="region of interest" description="Disordered" evidence="1">
    <location>
        <begin position="30"/>
        <end position="52"/>
    </location>
</feature>
<keyword evidence="3" id="KW-1185">Reference proteome</keyword>
<reference evidence="2" key="2">
    <citation type="submission" date="2025-09" db="UniProtKB">
        <authorList>
            <consortium name="Ensembl"/>
        </authorList>
    </citation>
    <scope>IDENTIFICATION</scope>
</reference>
<dbReference type="AlphaFoldDB" id="A0A8B9BB18"/>
<accession>A0A8B9BB18</accession>
<feature type="compositionally biased region" description="Basic and acidic residues" evidence="1">
    <location>
        <begin position="31"/>
        <end position="42"/>
    </location>
</feature>
<name>A0A8B9BB18_9AVES</name>
<sequence length="89" mass="10333">MEQLTRAIFASHLLPWVILEIAQPQFLSGRRLTENKGDEDGNSHNPNQKNSPMFYCPISQVHSDGEIAKIRKECRKESFWYRACLSPRD</sequence>